<comment type="caution">
    <text evidence="10">The sequence shown here is derived from an EMBL/GenBank/DDBJ whole genome shotgun (WGS) entry which is preliminary data.</text>
</comment>
<evidence type="ECO:0000256" key="3">
    <source>
        <dbReference type="ARBA" id="ARBA00022723"/>
    </source>
</evidence>
<dbReference type="PANTHER" id="PTHR37424">
    <property type="entry name" value="BACTERIOFERRITIN-ASSOCIATED FERREDOXIN"/>
    <property type="match status" value="1"/>
</dbReference>
<evidence type="ECO:0000256" key="1">
    <source>
        <dbReference type="ARBA" id="ARBA00022448"/>
    </source>
</evidence>
<sequence>MYVCICNAVSESDVHSCVAAGACSTKQVKNACGWKPGCGSCTRRLAEVFGQAMTATSVASAQAPAA</sequence>
<keyword evidence="11" id="KW-1185">Reference proteome</keyword>
<evidence type="ECO:0000259" key="9">
    <source>
        <dbReference type="Pfam" id="PF04324"/>
    </source>
</evidence>
<evidence type="ECO:0000313" key="11">
    <source>
        <dbReference type="Proteomes" id="UP000733379"/>
    </source>
</evidence>
<keyword evidence="4" id="KW-0249">Electron transport</keyword>
<proteinExistence type="inferred from homology"/>
<gene>
    <name evidence="10" type="ORF">KO481_31010</name>
</gene>
<keyword evidence="1" id="KW-0813">Transport</keyword>
<accession>A0ABS6B9P0</accession>
<dbReference type="PANTHER" id="PTHR37424:SF1">
    <property type="entry name" value="BACTERIOFERRITIN-ASSOCIATED FERREDOXIN"/>
    <property type="match status" value="1"/>
</dbReference>
<keyword evidence="5" id="KW-0408">Iron</keyword>
<dbReference type="EMBL" id="JAHKNI010000012">
    <property type="protein sequence ID" value="MBU3065938.1"/>
    <property type="molecule type" value="Genomic_DNA"/>
</dbReference>
<name>A0ABS6B9P0_9NOCA</name>
<reference evidence="10 11" key="1">
    <citation type="submission" date="2021-06" db="EMBL/GenBank/DDBJ databases">
        <title>Actinomycetes sequencing.</title>
        <authorList>
            <person name="Shan Q."/>
        </authorList>
    </citation>
    <scope>NUCLEOTIDE SEQUENCE [LARGE SCALE GENOMIC DNA]</scope>
    <source>
        <strain evidence="10 11">NEAU-G5</strain>
    </source>
</reference>
<keyword evidence="6" id="KW-0411">Iron-sulfur</keyword>
<evidence type="ECO:0000256" key="5">
    <source>
        <dbReference type="ARBA" id="ARBA00023004"/>
    </source>
</evidence>
<dbReference type="Gene3D" id="1.10.10.1100">
    <property type="entry name" value="BFD-like [2Fe-2S]-binding domain"/>
    <property type="match status" value="1"/>
</dbReference>
<evidence type="ECO:0000256" key="2">
    <source>
        <dbReference type="ARBA" id="ARBA00022714"/>
    </source>
</evidence>
<comment type="similarity">
    <text evidence="8">Belongs to the Bfd family.</text>
</comment>
<evidence type="ECO:0000256" key="6">
    <source>
        <dbReference type="ARBA" id="ARBA00023014"/>
    </source>
</evidence>
<dbReference type="InterPro" id="IPR052371">
    <property type="entry name" value="BFD-associated_ferredoxin"/>
</dbReference>
<evidence type="ECO:0000256" key="8">
    <source>
        <dbReference type="ARBA" id="ARBA00046332"/>
    </source>
</evidence>
<dbReference type="InterPro" id="IPR041854">
    <property type="entry name" value="BFD-like_2Fe2S-bd_dom_sf"/>
</dbReference>
<evidence type="ECO:0000256" key="4">
    <source>
        <dbReference type="ARBA" id="ARBA00022982"/>
    </source>
</evidence>
<evidence type="ECO:0000256" key="7">
    <source>
        <dbReference type="ARBA" id="ARBA00039386"/>
    </source>
</evidence>
<protein>
    <recommendedName>
        <fullName evidence="7">Bacterioferritin-associated ferredoxin</fullName>
    </recommendedName>
</protein>
<feature type="domain" description="BFD-like [2Fe-2S]-binding" evidence="9">
    <location>
        <begin position="2"/>
        <end position="49"/>
    </location>
</feature>
<organism evidence="10 11">
    <name type="scientific">Nocardia albiluteola</name>
    <dbReference type="NCBI Taxonomy" id="2842303"/>
    <lineage>
        <taxon>Bacteria</taxon>
        <taxon>Bacillati</taxon>
        <taxon>Actinomycetota</taxon>
        <taxon>Actinomycetes</taxon>
        <taxon>Mycobacteriales</taxon>
        <taxon>Nocardiaceae</taxon>
        <taxon>Nocardia</taxon>
    </lineage>
</organism>
<dbReference type="InterPro" id="IPR007419">
    <property type="entry name" value="BFD-like_2Fe2S-bd_dom"/>
</dbReference>
<evidence type="ECO:0000313" key="10">
    <source>
        <dbReference type="EMBL" id="MBU3065938.1"/>
    </source>
</evidence>
<dbReference type="Pfam" id="PF04324">
    <property type="entry name" value="Fer2_BFD"/>
    <property type="match status" value="1"/>
</dbReference>
<keyword evidence="2" id="KW-0001">2Fe-2S</keyword>
<dbReference type="Proteomes" id="UP000733379">
    <property type="component" value="Unassembled WGS sequence"/>
</dbReference>
<keyword evidence="3" id="KW-0479">Metal-binding</keyword>